<feature type="compositionally biased region" description="Acidic residues" evidence="4">
    <location>
        <begin position="645"/>
        <end position="660"/>
    </location>
</feature>
<feature type="region of interest" description="Disordered" evidence="4">
    <location>
        <begin position="1660"/>
        <end position="1687"/>
    </location>
</feature>
<keyword evidence="3" id="KW-0479">Metal-binding</keyword>
<dbReference type="InterPro" id="IPR047659">
    <property type="entry name" value="T7SS_assoc"/>
</dbReference>
<dbReference type="NCBIfam" id="NF033532">
    <property type="entry name" value="lone7para_assoc"/>
    <property type="match status" value="1"/>
</dbReference>
<evidence type="ECO:0000256" key="1">
    <source>
        <dbReference type="ARBA" id="ARBA00010702"/>
    </source>
</evidence>
<dbReference type="Gene3D" id="1.10.4080.10">
    <property type="entry name" value="ADP-ribosylation/Crystallin J1"/>
    <property type="match status" value="3"/>
</dbReference>
<dbReference type="Pfam" id="PF03747">
    <property type="entry name" value="ADP_ribosyl_GH"/>
    <property type="match status" value="3"/>
</dbReference>
<dbReference type="InterPro" id="IPR036705">
    <property type="entry name" value="Ribosyl_crysJ1_sf"/>
</dbReference>
<evidence type="ECO:0000256" key="3">
    <source>
        <dbReference type="PIRSR" id="PIRSR605502-1"/>
    </source>
</evidence>
<keyword evidence="2 6" id="KW-0378">Hydrolase</keyword>
<name>A0A852YYV2_9ACTN</name>
<dbReference type="EMBL" id="JACBYW010000005">
    <property type="protein sequence ID" value="NYH79771.1"/>
    <property type="molecule type" value="Genomic_DNA"/>
</dbReference>
<feature type="compositionally biased region" description="Acidic residues" evidence="4">
    <location>
        <begin position="1095"/>
        <end position="1105"/>
    </location>
</feature>
<dbReference type="Pfam" id="PF07179">
    <property type="entry name" value="SseB"/>
    <property type="match status" value="1"/>
</dbReference>
<comment type="caution">
    <text evidence="6">The sequence shown here is derived from an EMBL/GenBank/DDBJ whole genome shotgun (WGS) entry which is preliminary data.</text>
</comment>
<feature type="binding site" evidence="3">
    <location>
        <position position="977"/>
    </location>
    <ligand>
        <name>Mg(2+)</name>
        <dbReference type="ChEBI" id="CHEBI:18420"/>
        <label>1</label>
    </ligand>
</feature>
<feature type="compositionally biased region" description="Basic and acidic residues" evidence="4">
    <location>
        <begin position="661"/>
        <end position="677"/>
    </location>
</feature>
<feature type="compositionally biased region" description="Acidic residues" evidence="4">
    <location>
        <begin position="1239"/>
        <end position="1255"/>
    </location>
</feature>
<evidence type="ECO:0000313" key="6">
    <source>
        <dbReference type="EMBL" id="NYH79771.1"/>
    </source>
</evidence>
<feature type="region of interest" description="Disordered" evidence="4">
    <location>
        <begin position="1042"/>
        <end position="1259"/>
    </location>
</feature>
<proteinExistence type="inferred from homology"/>
<dbReference type="InterPro" id="IPR009839">
    <property type="entry name" value="SseB_N"/>
</dbReference>
<evidence type="ECO:0000259" key="5">
    <source>
        <dbReference type="Pfam" id="PF07179"/>
    </source>
</evidence>
<organism evidence="6 7">
    <name type="scientific">Actinopolyspora biskrensis</name>
    <dbReference type="NCBI Taxonomy" id="1470178"/>
    <lineage>
        <taxon>Bacteria</taxon>
        <taxon>Bacillati</taxon>
        <taxon>Actinomycetota</taxon>
        <taxon>Actinomycetes</taxon>
        <taxon>Actinopolysporales</taxon>
        <taxon>Actinopolysporaceae</taxon>
        <taxon>Actinopolyspora</taxon>
    </lineage>
</organism>
<dbReference type="SUPFAM" id="SSF101478">
    <property type="entry name" value="ADP-ribosylglycohydrolase"/>
    <property type="match status" value="3"/>
</dbReference>
<dbReference type="GO" id="GO:0046872">
    <property type="term" value="F:metal ion binding"/>
    <property type="evidence" value="ECO:0007669"/>
    <property type="project" value="UniProtKB-KW"/>
</dbReference>
<evidence type="ECO:0000313" key="7">
    <source>
        <dbReference type="Proteomes" id="UP000548304"/>
    </source>
</evidence>
<feature type="binding site" evidence="3">
    <location>
        <position position="736"/>
    </location>
    <ligand>
        <name>Mg(2+)</name>
        <dbReference type="ChEBI" id="CHEBI:18420"/>
        <label>1</label>
    </ligand>
</feature>
<feature type="domain" description="SseB protein N-terminal" evidence="5">
    <location>
        <begin position="71"/>
        <end position="170"/>
    </location>
</feature>
<feature type="compositionally biased region" description="Low complexity" evidence="4">
    <location>
        <begin position="1107"/>
        <end position="1119"/>
    </location>
</feature>
<accession>A0A852YYV2</accession>
<evidence type="ECO:0000256" key="2">
    <source>
        <dbReference type="ARBA" id="ARBA00022801"/>
    </source>
</evidence>
<sequence>MREQAAQQPNSWLYVVDPIFTDPSAEVPPWGFIGGFRVDERGQLTEEFSPNPNYRPSPVALRLPAPANDVERALQLTSTGYAPGQTLLGALLEAELILFAQPQGDGLFTLEHHSGRRQLQVFTSEAQLPQNWTSWQRMTGRSLAGMRPVGVDLQVNPASSTKVRVPCEDLIRAAGLPVEINDAPAGRAGGGPAEATSVTARADLENVERSNGHSRNEAPAEAEPVRASEGSAPEAEPGPAESTEREPVGTEPFGDRFLGSLLTAAAGDALGAPVEFYPVEQIRSRYGAEGITDYDRGGEHAGEFTDDVQLALFAVEGMIRGHVAVRSGAATTPLASVQLGLQRWLHTQGYSWQRAAGPFAETHPEPDGWLVELPELFSVRSPASSNISALREFVSAGTPGSIGAPLYRSDAHGGVLRALPAALWSTDPREVFELAAGCAALTHGSPGGYLPAGVFAVLLRRLLDGVQLPEALTEARSILAEHAPDSTTERALASAVSLAEHGKPSPERLKDVLGAGWSAPEALSIAVCAVLSTDSLAGAVLLAVNHSGDSDSTGAICGALAGAVHGSSALPGVWLRDLHAREAITNLAKDALLEFGANPPEDEQWARRYPGRGDVSALEFGPAFPGPEVFAAEGPETAENGEGSDPAEDASEPENQVEDAEPARDEPGKSRTTEDSRSGCSTSGGLLGSLLGGAVGDALGYIVEFDSLPTIRQRFGPQGVTGFPDSAAGSAVVSDDTQMTLFTMDGIIRAGVGRRSGEPTDPAELVQHAYQRWLHTQGFDWKDARAPGDAHAPDGWLIRVRELFTRRAPGTTCIQALHGFASGRRTGSVDSPLNDSKGCGGVMRAAPAALWSTDPSEVFRMGVRTAVLTHGHPSGYLPAGALAVLVRVLLDGRTVREALDRALRELSTWDEHQETTACLKRAAELAAAGETGPEVIARQLGGGWVGEEALGIAVYAAMTHPGSFADAVLLAVNHSGDSDSTASVCGNIMGAALSADSIPSEWVRALELRETIERIAADAEREFGPEPPDEPEWYERYPLPSAAEEPAAARSRSWLTVQPPTAETDDFTEITAADTAGPEETATAGRGIVAAEQETTAEQDQDELPLSENAAAEGAGAAESEPDAADTSEPHVPEHVPGTAEPGSDAEAADTSPPPGSADEAVTVAAFQAAGRSEADGGTTDSPGTEPTKLRIHWKSTAEQHTDERHTSERETTEPASTASEPSSESSGTRPEERHADSDDSPTTDADTDTDDADAPDGALSTAESRLLTAWRRVQDGEEHVPAELYEGLRALAVEAFGPDEAGRLLGRRGAEAETPAGLPGEAPLSLDTGQRIAGCVLGTACGDAFGSPLMFTRADQVEPADPESGLPEVFGGHGRGSAITQQLVFVLHGAIRAELRRKLYESETSTVDSIRASLRQWIRTQGVPLAPPRSGTWPAALPELNEQRFPDHASLAALADSDEHGTVPSPLNPPNSADGFLATARAAPLGLFVPDPGKAFALGAEAAVLTHGSPDGYLPAGALAGLVNVLTSEAPLSEAVETVLTELDKYEGGANTARALRSAVRLAERGSPAPETLHRLGTGWQAPSALGIAVLAALSRPDSWQRAVTLAGTHSGNSSATAAICGGLLGAARGDDSLPAKWTDSLELREVVDTLLADRDRLPELTAGGQPPEWTLRYPEAEAARNGSGG</sequence>
<feature type="region of interest" description="Disordered" evidence="4">
    <location>
        <begin position="206"/>
        <end position="254"/>
    </location>
</feature>
<feature type="binding site" evidence="3">
    <location>
        <position position="979"/>
    </location>
    <ligand>
        <name>Mg(2+)</name>
        <dbReference type="ChEBI" id="CHEBI:18420"/>
        <label>1</label>
    </ligand>
</feature>
<dbReference type="GO" id="GO:0016787">
    <property type="term" value="F:hydrolase activity"/>
    <property type="evidence" value="ECO:0007669"/>
    <property type="project" value="UniProtKB-KW"/>
</dbReference>
<feature type="compositionally biased region" description="Basic and acidic residues" evidence="4">
    <location>
        <begin position="206"/>
        <end position="226"/>
    </location>
</feature>
<feature type="compositionally biased region" description="Basic and acidic residues" evidence="4">
    <location>
        <begin position="1196"/>
        <end position="1213"/>
    </location>
</feature>
<keyword evidence="7" id="KW-1185">Reference proteome</keyword>
<protein>
    <submittedName>
        <fullName evidence="6">ADP-ribosylglycohydrolase</fullName>
    </submittedName>
</protein>
<dbReference type="InterPro" id="IPR050792">
    <property type="entry name" value="ADP-ribosylglycohydrolase"/>
</dbReference>
<feature type="binding site" evidence="3">
    <location>
        <position position="980"/>
    </location>
    <ligand>
        <name>Mg(2+)</name>
        <dbReference type="ChEBI" id="CHEBI:18420"/>
        <label>1</label>
    </ligand>
</feature>
<gene>
    <name evidence="6" type="ORF">FHR84_003109</name>
</gene>
<dbReference type="PANTHER" id="PTHR16222">
    <property type="entry name" value="ADP-RIBOSYLGLYCOHYDROLASE"/>
    <property type="match status" value="1"/>
</dbReference>
<dbReference type="InterPro" id="IPR005502">
    <property type="entry name" value="Ribosyl_crysJ1"/>
</dbReference>
<feature type="binding site" evidence="3">
    <location>
        <position position="735"/>
    </location>
    <ligand>
        <name>Mg(2+)</name>
        <dbReference type="ChEBI" id="CHEBI:18420"/>
        <label>1</label>
    </ligand>
</feature>
<comment type="cofactor">
    <cofactor evidence="3">
        <name>Mg(2+)</name>
        <dbReference type="ChEBI" id="CHEBI:18420"/>
    </cofactor>
    <text evidence="3">Binds 2 magnesium ions per subunit.</text>
</comment>
<evidence type="ECO:0000256" key="4">
    <source>
        <dbReference type="SAM" id="MobiDB-lite"/>
    </source>
</evidence>
<comment type="similarity">
    <text evidence="1">Belongs to the ADP-ribosylglycohydrolase family.</text>
</comment>
<dbReference type="PANTHER" id="PTHR16222:SF24">
    <property type="entry name" value="ADP-RIBOSYLHYDROLASE ARH3"/>
    <property type="match status" value="1"/>
</dbReference>
<keyword evidence="3" id="KW-0460">Magnesium</keyword>
<feature type="binding site" evidence="3">
    <location>
        <position position="734"/>
    </location>
    <ligand>
        <name>Mg(2+)</name>
        <dbReference type="ChEBI" id="CHEBI:18420"/>
        <label>1</label>
    </ligand>
</feature>
<reference evidence="6 7" key="1">
    <citation type="submission" date="2020-07" db="EMBL/GenBank/DDBJ databases">
        <title>Genomic Encyclopedia of Type Strains, Phase III (KMG-III): the genomes of soil and plant-associated and newly described type strains.</title>
        <authorList>
            <person name="Whitman W."/>
        </authorList>
    </citation>
    <scope>NUCLEOTIDE SEQUENCE [LARGE SCALE GENOMIC DNA]</scope>
    <source>
        <strain evidence="6 7">CECT 8576</strain>
    </source>
</reference>
<dbReference type="RefSeq" id="WP_179536140.1">
    <property type="nucleotide sequence ID" value="NZ_JACBYW010000005.1"/>
</dbReference>
<dbReference type="Proteomes" id="UP000548304">
    <property type="component" value="Unassembled WGS sequence"/>
</dbReference>
<feature type="region of interest" description="Disordered" evidence="4">
    <location>
        <begin position="617"/>
        <end position="681"/>
    </location>
</feature>
<feature type="compositionally biased region" description="Low complexity" evidence="4">
    <location>
        <begin position="1214"/>
        <end position="1229"/>
    </location>
</feature>
<feature type="compositionally biased region" description="Low complexity" evidence="4">
    <location>
        <begin position="1042"/>
        <end position="1053"/>
    </location>
</feature>